<evidence type="ECO:0000313" key="2">
    <source>
        <dbReference type="Proteomes" id="UP001233999"/>
    </source>
</evidence>
<evidence type="ECO:0000313" key="1">
    <source>
        <dbReference type="EMBL" id="KAJ9595914.1"/>
    </source>
</evidence>
<keyword evidence="2" id="KW-1185">Reference proteome</keyword>
<feature type="non-terminal residue" evidence="1">
    <location>
        <position position="83"/>
    </location>
</feature>
<gene>
    <name evidence="1" type="ORF">L9F63_012887</name>
</gene>
<organism evidence="1 2">
    <name type="scientific">Diploptera punctata</name>
    <name type="common">Pacific beetle cockroach</name>
    <dbReference type="NCBI Taxonomy" id="6984"/>
    <lineage>
        <taxon>Eukaryota</taxon>
        <taxon>Metazoa</taxon>
        <taxon>Ecdysozoa</taxon>
        <taxon>Arthropoda</taxon>
        <taxon>Hexapoda</taxon>
        <taxon>Insecta</taxon>
        <taxon>Pterygota</taxon>
        <taxon>Neoptera</taxon>
        <taxon>Polyneoptera</taxon>
        <taxon>Dictyoptera</taxon>
        <taxon>Blattodea</taxon>
        <taxon>Blaberoidea</taxon>
        <taxon>Blaberidae</taxon>
        <taxon>Diplopterinae</taxon>
        <taxon>Diploptera</taxon>
    </lineage>
</organism>
<protein>
    <submittedName>
        <fullName evidence="1">Uncharacterized protein</fullName>
    </submittedName>
</protein>
<name>A0AAD8ABA8_DIPPU</name>
<feature type="non-terminal residue" evidence="1">
    <location>
        <position position="1"/>
    </location>
</feature>
<dbReference type="AlphaFoldDB" id="A0AAD8ABA8"/>
<dbReference type="EMBL" id="JASPKZ010002304">
    <property type="protein sequence ID" value="KAJ9595914.1"/>
    <property type="molecule type" value="Genomic_DNA"/>
</dbReference>
<sequence length="83" mass="9422">LPQSLIFSRTSLAGRVKRDTLVFQHVDVLSTLHYRPSHPIIAQTVTLPHLKRSSSFSSWTRIVDGRNATTHSTHTTFYTAYVI</sequence>
<dbReference type="Proteomes" id="UP001233999">
    <property type="component" value="Unassembled WGS sequence"/>
</dbReference>
<comment type="caution">
    <text evidence="1">The sequence shown here is derived from an EMBL/GenBank/DDBJ whole genome shotgun (WGS) entry which is preliminary data.</text>
</comment>
<proteinExistence type="predicted"/>
<reference evidence="1" key="1">
    <citation type="journal article" date="2023" name="IScience">
        <title>Live-bearing cockroach genome reveals convergent evolutionary mechanisms linked to viviparity in insects and beyond.</title>
        <authorList>
            <person name="Fouks B."/>
            <person name="Harrison M.C."/>
            <person name="Mikhailova A.A."/>
            <person name="Marchal E."/>
            <person name="English S."/>
            <person name="Carruthers M."/>
            <person name="Jennings E.C."/>
            <person name="Chiamaka E.L."/>
            <person name="Frigard R.A."/>
            <person name="Pippel M."/>
            <person name="Attardo G.M."/>
            <person name="Benoit J.B."/>
            <person name="Bornberg-Bauer E."/>
            <person name="Tobe S.S."/>
        </authorList>
    </citation>
    <scope>NUCLEOTIDE SEQUENCE</scope>
    <source>
        <strain evidence="1">Stay&amp;Tobe</strain>
    </source>
</reference>
<accession>A0AAD8ABA8</accession>
<reference evidence="1" key="2">
    <citation type="submission" date="2023-05" db="EMBL/GenBank/DDBJ databases">
        <authorList>
            <person name="Fouks B."/>
        </authorList>
    </citation>
    <scope>NUCLEOTIDE SEQUENCE</scope>
    <source>
        <strain evidence="1">Stay&amp;Tobe</strain>
        <tissue evidence="1">Testes</tissue>
    </source>
</reference>